<feature type="domain" description="Acyl-CoA dehydrogenase C-terminal" evidence="15">
    <location>
        <begin position="218"/>
        <end position="352"/>
    </location>
</feature>
<keyword evidence="6" id="KW-0503">Monooxygenase</keyword>
<comment type="catalytic activity">
    <reaction evidence="12">
        <text>dibenzothiophene 5-oxide + FMNH2 + O2 = dibenzothiophene 5,5-dioxide + FMN + H2O + H(+)</text>
        <dbReference type="Rhea" id="RHEA:49080"/>
        <dbReference type="ChEBI" id="CHEBI:15377"/>
        <dbReference type="ChEBI" id="CHEBI:15378"/>
        <dbReference type="ChEBI" id="CHEBI:15379"/>
        <dbReference type="ChEBI" id="CHEBI:23683"/>
        <dbReference type="ChEBI" id="CHEBI:57618"/>
        <dbReference type="ChEBI" id="CHEBI:58210"/>
        <dbReference type="ChEBI" id="CHEBI:90356"/>
    </reaction>
</comment>
<dbReference type="PANTHER" id="PTHR43884">
    <property type="entry name" value="ACYL-COA DEHYDROGENASE"/>
    <property type="match status" value="1"/>
</dbReference>
<name>A0A1H3JL41_9PSEU</name>
<comment type="catalytic activity">
    <reaction evidence="11">
        <text>dibenzothiophene + FMNH2 + O2 = dibenzothiophene 5-oxide + FMN + H2O + H(+)</text>
        <dbReference type="Rhea" id="RHEA:49076"/>
        <dbReference type="ChEBI" id="CHEBI:15377"/>
        <dbReference type="ChEBI" id="CHEBI:15378"/>
        <dbReference type="ChEBI" id="CHEBI:15379"/>
        <dbReference type="ChEBI" id="CHEBI:23681"/>
        <dbReference type="ChEBI" id="CHEBI:23683"/>
        <dbReference type="ChEBI" id="CHEBI:57618"/>
        <dbReference type="ChEBI" id="CHEBI:58210"/>
    </reaction>
</comment>
<keyword evidence="3" id="KW-0288">FMN</keyword>
<evidence type="ECO:0000256" key="5">
    <source>
        <dbReference type="ARBA" id="ARBA00023002"/>
    </source>
</evidence>
<keyword evidence="4" id="KW-0547">Nucleotide-binding</keyword>
<dbReference type="InterPro" id="IPR009100">
    <property type="entry name" value="AcylCoA_DH/oxidase_NM_dom_sf"/>
</dbReference>
<dbReference type="Gene3D" id="1.20.140.10">
    <property type="entry name" value="Butyryl-CoA Dehydrogenase, subunit A, domain 3"/>
    <property type="match status" value="1"/>
</dbReference>
<dbReference type="InterPro" id="IPR046373">
    <property type="entry name" value="Acyl-CoA_Oxase/DH_mid-dom_sf"/>
</dbReference>
<proteinExistence type="inferred from homology"/>
<dbReference type="InterPro" id="IPR006091">
    <property type="entry name" value="Acyl-CoA_Oxase/DH_mid-dom"/>
</dbReference>
<gene>
    <name evidence="16" type="ORF">SAMN05216215_102615</name>
</gene>
<evidence type="ECO:0000259" key="15">
    <source>
        <dbReference type="Pfam" id="PF08028"/>
    </source>
</evidence>
<dbReference type="InterPro" id="IPR037069">
    <property type="entry name" value="AcylCoA_DH/ox_N_sf"/>
</dbReference>
<keyword evidence="5" id="KW-0560">Oxidoreductase</keyword>
<dbReference type="GO" id="GO:0004497">
    <property type="term" value="F:monooxygenase activity"/>
    <property type="evidence" value="ECO:0007669"/>
    <property type="project" value="UniProtKB-KW"/>
</dbReference>
<dbReference type="Pfam" id="PF08028">
    <property type="entry name" value="Acyl-CoA_dh_2"/>
    <property type="match status" value="1"/>
</dbReference>
<dbReference type="EC" id="1.14.14.21" evidence="9"/>
<organism evidence="16 17">
    <name type="scientific">Saccharopolyspora shandongensis</name>
    <dbReference type="NCBI Taxonomy" id="418495"/>
    <lineage>
        <taxon>Bacteria</taxon>
        <taxon>Bacillati</taxon>
        <taxon>Actinomycetota</taxon>
        <taxon>Actinomycetes</taxon>
        <taxon>Pseudonocardiales</taxon>
        <taxon>Pseudonocardiaceae</taxon>
        <taxon>Saccharopolyspora</taxon>
    </lineage>
</organism>
<dbReference type="Gene3D" id="1.10.540.10">
    <property type="entry name" value="Acyl-CoA dehydrogenase/oxidase, N-terminal domain"/>
    <property type="match status" value="1"/>
</dbReference>
<evidence type="ECO:0000256" key="1">
    <source>
        <dbReference type="ARBA" id="ARBA00004496"/>
    </source>
</evidence>
<protein>
    <recommendedName>
        <fullName evidence="10">Dibenzothiophene monooxygenase</fullName>
        <ecNumber evidence="9">1.14.14.21</ecNumber>
    </recommendedName>
</protein>
<evidence type="ECO:0000259" key="14">
    <source>
        <dbReference type="Pfam" id="PF02770"/>
    </source>
</evidence>
<evidence type="ECO:0000256" key="8">
    <source>
        <dbReference type="ARBA" id="ARBA00034317"/>
    </source>
</evidence>
<dbReference type="Proteomes" id="UP000199529">
    <property type="component" value="Unassembled WGS sequence"/>
</dbReference>
<evidence type="ECO:0000313" key="16">
    <source>
        <dbReference type="EMBL" id="SDY40299.1"/>
    </source>
</evidence>
<dbReference type="GO" id="GO:0050660">
    <property type="term" value="F:flavin adenine dinucleotide binding"/>
    <property type="evidence" value="ECO:0007669"/>
    <property type="project" value="InterPro"/>
</dbReference>
<dbReference type="GO" id="GO:0006552">
    <property type="term" value="P:L-leucine catabolic process"/>
    <property type="evidence" value="ECO:0007669"/>
    <property type="project" value="TreeGrafter"/>
</dbReference>
<dbReference type="Pfam" id="PF02770">
    <property type="entry name" value="Acyl-CoA_dh_M"/>
    <property type="match status" value="1"/>
</dbReference>
<dbReference type="EMBL" id="FNOK01000026">
    <property type="protein sequence ID" value="SDY40299.1"/>
    <property type="molecule type" value="Genomic_DNA"/>
</dbReference>
<dbReference type="STRING" id="418495.SAMN05216215_102615"/>
<dbReference type="PIRSF" id="PIRSF016578">
    <property type="entry name" value="HsaA"/>
    <property type="match status" value="1"/>
</dbReference>
<dbReference type="PANTHER" id="PTHR43884:SF12">
    <property type="entry name" value="ISOVALERYL-COA DEHYDROGENASE, MITOCHONDRIAL-RELATED"/>
    <property type="match status" value="1"/>
</dbReference>
<dbReference type="OrthoDB" id="571684at2"/>
<dbReference type="GO" id="GO:0008470">
    <property type="term" value="F:3-methylbutanoyl-CoA dehydrogenase activity"/>
    <property type="evidence" value="ECO:0007669"/>
    <property type="project" value="TreeGrafter"/>
</dbReference>
<evidence type="ECO:0000256" key="2">
    <source>
        <dbReference type="ARBA" id="ARBA00022630"/>
    </source>
</evidence>
<evidence type="ECO:0000256" key="3">
    <source>
        <dbReference type="ARBA" id="ARBA00022643"/>
    </source>
</evidence>
<dbReference type="Gene3D" id="2.40.110.10">
    <property type="entry name" value="Butyryl-CoA Dehydrogenase, subunit A, domain 2"/>
    <property type="match status" value="1"/>
</dbReference>
<comment type="similarity">
    <text evidence="8">Belongs to the DszC flavin monooxygenase family.</text>
</comment>
<dbReference type="AlphaFoldDB" id="A0A1H3JL41"/>
<evidence type="ECO:0000256" key="4">
    <source>
        <dbReference type="ARBA" id="ARBA00022741"/>
    </source>
</evidence>
<evidence type="ECO:0000256" key="6">
    <source>
        <dbReference type="ARBA" id="ARBA00023033"/>
    </source>
</evidence>
<reference evidence="17" key="1">
    <citation type="submission" date="2016-10" db="EMBL/GenBank/DDBJ databases">
        <authorList>
            <person name="Varghese N."/>
            <person name="Submissions S."/>
        </authorList>
    </citation>
    <scope>NUCLEOTIDE SEQUENCE [LARGE SCALE GENOMIC DNA]</scope>
    <source>
        <strain evidence="17">CGMCC 4.3530</strain>
    </source>
</reference>
<comment type="subcellular location">
    <subcellularLocation>
        <location evidence="1">Cytoplasm</location>
    </subcellularLocation>
</comment>
<comment type="pathway">
    <text evidence="7">Sulfur metabolism; dibenzothiophene degradation.</text>
</comment>
<feature type="domain" description="Acyl-CoA oxidase/dehydrogenase middle" evidence="14">
    <location>
        <begin position="119"/>
        <end position="189"/>
    </location>
</feature>
<dbReference type="SUPFAM" id="SSF47203">
    <property type="entry name" value="Acyl-CoA dehydrogenase C-terminal domain-like"/>
    <property type="match status" value="1"/>
</dbReference>
<sequence>MDLASAKAVADRLRADAADRDRANRRPVEEVELLRGAGLLVIPPDDHVTTHAVTRIVAAADPSIGHLLGYHYLHLWRAGLFGNPEAAARMRRRTAEQGLFWAGVSSPPNPADAGLSMTTVDGGFLVNGRRTFVTGAAVADRLVASAPDGSGEIRTFLVDARAPGIGHPDDWDNIGQRLSASGSIVFDDVLIDAADILGSPPSGDVRISLTSLAFQAILAQICVAIAEGALAEAADYTRRRARPWLLSGAAAAAEDPYVLAGYGELVAGVRAAGLLADHGTAALQDAADRGAELTAEQRGAAAATISAAKIVATRTANETTAGIFEFLGARATAGSFGFDRFWRNARTLTLHDPVVYKARELGAHYLTGEPPEPTAYS</sequence>
<dbReference type="RefSeq" id="WP_093269635.1">
    <property type="nucleotide sequence ID" value="NZ_FNOK01000026.1"/>
</dbReference>
<dbReference type="InterPro" id="IPR036250">
    <property type="entry name" value="AcylCo_DH-like_C"/>
</dbReference>
<keyword evidence="17" id="KW-1185">Reference proteome</keyword>
<evidence type="ECO:0000313" key="17">
    <source>
        <dbReference type="Proteomes" id="UP000199529"/>
    </source>
</evidence>
<evidence type="ECO:0000256" key="13">
    <source>
        <dbReference type="ARBA" id="ARBA00049456"/>
    </source>
</evidence>
<dbReference type="InterPro" id="IPR013107">
    <property type="entry name" value="Acyl-CoA_DH_C"/>
</dbReference>
<evidence type="ECO:0000256" key="12">
    <source>
        <dbReference type="ARBA" id="ARBA00048445"/>
    </source>
</evidence>
<keyword evidence="2" id="KW-0285">Flavoprotein</keyword>
<evidence type="ECO:0000256" key="7">
    <source>
        <dbReference type="ARBA" id="ARBA00034307"/>
    </source>
</evidence>
<dbReference type="GO" id="GO:0005737">
    <property type="term" value="C:cytoplasm"/>
    <property type="evidence" value="ECO:0007669"/>
    <property type="project" value="UniProtKB-SubCell"/>
</dbReference>
<accession>A0A1H3JL41</accession>
<comment type="catalytic activity">
    <reaction evidence="13">
        <text>dibenzothiophene + 2 FMNH2 + 2 O2 = dibenzothiophene 5,5-dioxide + 2 FMN + 2 H2O + 2 H(+)</text>
        <dbReference type="Rhea" id="RHEA:49072"/>
        <dbReference type="ChEBI" id="CHEBI:15377"/>
        <dbReference type="ChEBI" id="CHEBI:15378"/>
        <dbReference type="ChEBI" id="CHEBI:15379"/>
        <dbReference type="ChEBI" id="CHEBI:23681"/>
        <dbReference type="ChEBI" id="CHEBI:57618"/>
        <dbReference type="ChEBI" id="CHEBI:58210"/>
        <dbReference type="ChEBI" id="CHEBI:90356"/>
        <dbReference type="EC" id="1.14.14.21"/>
    </reaction>
</comment>
<evidence type="ECO:0000256" key="9">
    <source>
        <dbReference type="ARBA" id="ARBA00034328"/>
    </source>
</evidence>
<dbReference type="SUPFAM" id="SSF56645">
    <property type="entry name" value="Acyl-CoA dehydrogenase NM domain-like"/>
    <property type="match status" value="1"/>
</dbReference>
<evidence type="ECO:0000256" key="11">
    <source>
        <dbReference type="ARBA" id="ARBA00047859"/>
    </source>
</evidence>
<evidence type="ECO:0000256" key="10">
    <source>
        <dbReference type="ARBA" id="ARBA00034345"/>
    </source>
</evidence>